<feature type="transmembrane region" description="Helical" evidence="1">
    <location>
        <begin position="82"/>
        <end position="101"/>
    </location>
</feature>
<feature type="domain" description="Signal transduction histidine kinase internal region" evidence="2">
    <location>
        <begin position="159"/>
        <end position="236"/>
    </location>
</feature>
<dbReference type="InterPro" id="IPR050640">
    <property type="entry name" value="Bact_2-comp_sensor_kinase"/>
</dbReference>
<keyword evidence="1" id="KW-0472">Membrane</keyword>
<dbReference type="Gene3D" id="3.30.565.10">
    <property type="entry name" value="Histidine kinase-like ATPase, C-terminal domain"/>
    <property type="match status" value="1"/>
</dbReference>
<dbReference type="GO" id="GO:0016020">
    <property type="term" value="C:membrane"/>
    <property type="evidence" value="ECO:0007669"/>
    <property type="project" value="InterPro"/>
</dbReference>
<gene>
    <name evidence="3" type="ORF">SAMN05660236_3976</name>
</gene>
<keyword evidence="1" id="KW-1133">Transmembrane helix</keyword>
<feature type="transmembrane region" description="Helical" evidence="1">
    <location>
        <begin position="20"/>
        <end position="38"/>
    </location>
</feature>
<feature type="transmembrane region" description="Helical" evidence="1">
    <location>
        <begin position="121"/>
        <end position="139"/>
    </location>
</feature>
<organism evidence="3 4">
    <name type="scientific">Ohtaekwangia koreensis</name>
    <dbReference type="NCBI Taxonomy" id="688867"/>
    <lineage>
        <taxon>Bacteria</taxon>
        <taxon>Pseudomonadati</taxon>
        <taxon>Bacteroidota</taxon>
        <taxon>Cytophagia</taxon>
        <taxon>Cytophagales</taxon>
        <taxon>Fulvivirgaceae</taxon>
        <taxon>Ohtaekwangia</taxon>
    </lineage>
</organism>
<keyword evidence="3" id="KW-0808">Transferase</keyword>
<evidence type="ECO:0000256" key="1">
    <source>
        <dbReference type="SAM" id="Phobius"/>
    </source>
</evidence>
<dbReference type="SUPFAM" id="SSF55874">
    <property type="entry name" value="ATPase domain of HSP90 chaperone/DNA topoisomerase II/histidine kinase"/>
    <property type="match status" value="1"/>
</dbReference>
<dbReference type="STRING" id="688867.SAMN05660236_3976"/>
<feature type="transmembrane region" description="Helical" evidence="1">
    <location>
        <begin position="50"/>
        <end position="70"/>
    </location>
</feature>
<protein>
    <submittedName>
        <fullName evidence="3">Histidine kinase</fullName>
    </submittedName>
</protein>
<evidence type="ECO:0000313" key="4">
    <source>
        <dbReference type="Proteomes" id="UP000190961"/>
    </source>
</evidence>
<evidence type="ECO:0000313" key="3">
    <source>
        <dbReference type="EMBL" id="SKC81570.1"/>
    </source>
</evidence>
<dbReference type="AlphaFoldDB" id="A0A1T5M004"/>
<evidence type="ECO:0000259" key="2">
    <source>
        <dbReference type="Pfam" id="PF06580"/>
    </source>
</evidence>
<dbReference type="PANTHER" id="PTHR34220:SF7">
    <property type="entry name" value="SENSOR HISTIDINE KINASE YPDA"/>
    <property type="match status" value="1"/>
</dbReference>
<keyword evidence="4" id="KW-1185">Reference proteome</keyword>
<name>A0A1T5M004_9BACT</name>
<proteinExistence type="predicted"/>
<reference evidence="3 4" key="1">
    <citation type="submission" date="2017-02" db="EMBL/GenBank/DDBJ databases">
        <authorList>
            <person name="Peterson S.W."/>
        </authorList>
    </citation>
    <scope>NUCLEOTIDE SEQUENCE [LARGE SCALE GENOMIC DNA]</scope>
    <source>
        <strain evidence="3 4">DSM 25262</strain>
    </source>
</reference>
<keyword evidence="3" id="KW-0418">Kinase</keyword>
<dbReference type="PANTHER" id="PTHR34220">
    <property type="entry name" value="SENSOR HISTIDINE KINASE YPDA"/>
    <property type="match status" value="1"/>
</dbReference>
<dbReference type="Proteomes" id="UP000190961">
    <property type="component" value="Unassembled WGS sequence"/>
</dbReference>
<dbReference type="EMBL" id="FUZU01000003">
    <property type="protein sequence ID" value="SKC81570.1"/>
    <property type="molecule type" value="Genomic_DNA"/>
</dbReference>
<dbReference type="InterPro" id="IPR036890">
    <property type="entry name" value="HATPase_C_sf"/>
</dbReference>
<dbReference type="Pfam" id="PF06580">
    <property type="entry name" value="His_kinase"/>
    <property type="match status" value="1"/>
</dbReference>
<keyword evidence="1" id="KW-0812">Transmembrane</keyword>
<dbReference type="GO" id="GO:0000155">
    <property type="term" value="F:phosphorelay sensor kinase activity"/>
    <property type="evidence" value="ECO:0007669"/>
    <property type="project" value="InterPro"/>
</dbReference>
<dbReference type="InterPro" id="IPR010559">
    <property type="entry name" value="Sig_transdc_His_kin_internal"/>
</dbReference>
<accession>A0A1T5M004</accession>
<sequence>MHHQRNISSVSRTIGKYRHVFHASIFLFAIFPWPLLGLAEGELTDYLGGYWLTIAISTIPFYFINSYLLVPRYLTERKYTCYIACIMVCILFSAILHALFYNVTTMPDSLVPQQSIFRVPFYIFPMLLLFGLSTSFELVRSSEMKMLKEEGIEKEKMVAELSFLKYQINPHFLFNSLNNIFSLAEKKSNQTGAAVMLLSNIMRHVLYETNHGKIPLLKEIRHAEDYIAMHRIRISDQRDISIHFVYEGDLQRARIEPLILIPFIENAFKHGISYSKPSTIDITLVVTGHSLVFNVVNTKRAGTEQYTAVNQHCGIGIANTKRRLDLIYSNRYELDIDDSKDYYMVELKIDLSHKGRAYEN</sequence>